<proteinExistence type="predicted"/>
<dbReference type="Pfam" id="PF00005">
    <property type="entry name" value="ABC_tran"/>
    <property type="match status" value="1"/>
</dbReference>
<keyword evidence="4 9" id="KW-0067">ATP-binding</keyword>
<evidence type="ECO:0000256" key="4">
    <source>
        <dbReference type="ARBA" id="ARBA00022840"/>
    </source>
</evidence>
<name>A0A376RRZ3_ECOLX</name>
<protein>
    <submittedName>
        <fullName evidence="9">D-allose transport ATP-binding protein</fullName>
        <ecNumber evidence="9">3.6.3.17</ecNumber>
    </submittedName>
</protein>
<dbReference type="AlphaFoldDB" id="A0A376RRZ3"/>
<evidence type="ECO:0000259" key="8">
    <source>
        <dbReference type="Pfam" id="PF00005"/>
    </source>
</evidence>
<feature type="domain" description="ABC transporter" evidence="8">
    <location>
        <begin position="27"/>
        <end position="77"/>
    </location>
</feature>
<sequence length="105" mass="11477">MAISRSLKDGGYKGAMGLFHEVDEQRTAENQRELLALKCHSVNQNITELSGGNQQKVLISKWLCCCPEVIIFDEPTAASTLARKPNLQSDAPTGGRRKSHPDGVI</sequence>
<dbReference type="InterPro" id="IPR003439">
    <property type="entry name" value="ABC_transporter-like_ATP-bd"/>
</dbReference>
<reference evidence="9 10" key="1">
    <citation type="submission" date="2018-06" db="EMBL/GenBank/DDBJ databases">
        <authorList>
            <consortium name="Pathogen Informatics"/>
            <person name="Doyle S."/>
        </authorList>
    </citation>
    <scope>NUCLEOTIDE SEQUENCE [LARGE SCALE GENOMIC DNA]</scope>
    <source>
        <strain evidence="9 10">NCTC10865</strain>
    </source>
</reference>
<dbReference type="PANTHER" id="PTHR43790:SF3">
    <property type="entry name" value="D-ALLOSE IMPORT ATP-BINDING PROTEIN ALSA-RELATED"/>
    <property type="match status" value="1"/>
</dbReference>
<dbReference type="PANTHER" id="PTHR43790">
    <property type="entry name" value="CARBOHYDRATE TRANSPORT ATP-BINDING PROTEIN MG119-RELATED"/>
    <property type="match status" value="1"/>
</dbReference>
<evidence type="ECO:0000256" key="6">
    <source>
        <dbReference type="ARBA" id="ARBA00023136"/>
    </source>
</evidence>
<dbReference type="InterPro" id="IPR050107">
    <property type="entry name" value="ABC_carbohydrate_import_ATPase"/>
</dbReference>
<evidence type="ECO:0000313" key="9">
    <source>
        <dbReference type="EMBL" id="STI20322.1"/>
    </source>
</evidence>
<accession>A0A376RRZ3</accession>
<dbReference type="Gene3D" id="3.40.50.300">
    <property type="entry name" value="P-loop containing nucleotide triphosphate hydrolases"/>
    <property type="match status" value="1"/>
</dbReference>
<dbReference type="GO" id="GO:0005524">
    <property type="term" value="F:ATP binding"/>
    <property type="evidence" value="ECO:0007669"/>
    <property type="project" value="UniProtKB-KW"/>
</dbReference>
<keyword evidence="9" id="KW-0378">Hydrolase</keyword>
<feature type="region of interest" description="Disordered" evidence="7">
    <location>
        <begin position="81"/>
        <end position="105"/>
    </location>
</feature>
<dbReference type="EC" id="3.6.3.17" evidence="9"/>
<evidence type="ECO:0000256" key="5">
    <source>
        <dbReference type="ARBA" id="ARBA00022967"/>
    </source>
</evidence>
<dbReference type="SUPFAM" id="SSF52540">
    <property type="entry name" value="P-loop containing nucleoside triphosphate hydrolases"/>
    <property type="match status" value="1"/>
</dbReference>
<gene>
    <name evidence="9" type="primary">rbsA_2</name>
    <name evidence="9" type="ORF">NCTC10865_05726</name>
</gene>
<evidence type="ECO:0000313" key="10">
    <source>
        <dbReference type="Proteomes" id="UP000254159"/>
    </source>
</evidence>
<keyword evidence="6" id="KW-0472">Membrane</keyword>
<evidence type="ECO:0000256" key="2">
    <source>
        <dbReference type="ARBA" id="ARBA00022475"/>
    </source>
</evidence>
<dbReference type="GO" id="GO:0016887">
    <property type="term" value="F:ATP hydrolysis activity"/>
    <property type="evidence" value="ECO:0007669"/>
    <property type="project" value="InterPro"/>
</dbReference>
<evidence type="ECO:0000256" key="3">
    <source>
        <dbReference type="ARBA" id="ARBA00022741"/>
    </source>
</evidence>
<keyword evidence="5" id="KW-1278">Translocase</keyword>
<evidence type="ECO:0000256" key="1">
    <source>
        <dbReference type="ARBA" id="ARBA00022448"/>
    </source>
</evidence>
<dbReference type="InterPro" id="IPR027417">
    <property type="entry name" value="P-loop_NTPase"/>
</dbReference>
<dbReference type="Proteomes" id="UP000254159">
    <property type="component" value="Unassembled WGS sequence"/>
</dbReference>
<keyword evidence="2" id="KW-1003">Cell membrane</keyword>
<dbReference type="EMBL" id="UGCD01000002">
    <property type="protein sequence ID" value="STI20322.1"/>
    <property type="molecule type" value="Genomic_DNA"/>
</dbReference>
<organism evidence="9 10">
    <name type="scientific">Escherichia coli</name>
    <dbReference type="NCBI Taxonomy" id="562"/>
    <lineage>
        <taxon>Bacteria</taxon>
        <taxon>Pseudomonadati</taxon>
        <taxon>Pseudomonadota</taxon>
        <taxon>Gammaproteobacteria</taxon>
        <taxon>Enterobacterales</taxon>
        <taxon>Enterobacteriaceae</taxon>
        <taxon>Escherichia</taxon>
    </lineage>
</organism>
<keyword evidence="1" id="KW-0813">Transport</keyword>
<keyword evidence="3" id="KW-0547">Nucleotide-binding</keyword>
<evidence type="ECO:0000256" key="7">
    <source>
        <dbReference type="SAM" id="MobiDB-lite"/>
    </source>
</evidence>